<feature type="transmembrane region" description="Helical" evidence="7">
    <location>
        <begin position="370"/>
        <end position="391"/>
    </location>
</feature>
<feature type="transmembrane region" description="Helical" evidence="7">
    <location>
        <begin position="197"/>
        <end position="218"/>
    </location>
</feature>
<evidence type="ECO:0000313" key="9">
    <source>
        <dbReference type="Proteomes" id="UP000323506"/>
    </source>
</evidence>
<sequence>MSFTLTHRLFLSPPQRTHLRFTFKPHTLKPIVSSPSKPSYRPIVSSLSHNSEHLSVTQAKPRWENMLSTAASLYPLYVTVGGVVACFKPSAFAWFVERGPSSYSFSLGLIMLAMGLTLELKDLLNLFTQRPLSILFGCVAQYTIMPTFAMIISKTLGLSPSLSVGLILLGCCPGGAASTVVTFIARGDVSLSTVMTVCTTLGAVILTPLLTMVLAGTYVSIDAIGLSISTLQVVVAPVLLGSYLQSTFPLVVKMITPFAPLFAVLLSSLLACSVFSGNVVRFNSSIVNASLVSDASLVSRLQSLLSGGLGAVILSVMLLHFTGFFVGYISATICRFREAERRAISIEVGMQNSSLGVVLATTHFTSPVVALPPAMSAVIMNIMGSSLGFFWRQISGSKQELEDQE</sequence>
<feature type="transmembrane region" description="Helical" evidence="7">
    <location>
        <begin position="224"/>
        <end position="244"/>
    </location>
</feature>
<protein>
    <recommendedName>
        <fullName evidence="10">Bile acid:sodium symporter</fullName>
    </recommendedName>
</protein>
<evidence type="ECO:0000256" key="5">
    <source>
        <dbReference type="ARBA" id="ARBA00022989"/>
    </source>
</evidence>
<feature type="transmembrane region" description="Helical" evidence="7">
    <location>
        <begin position="102"/>
        <end position="120"/>
    </location>
</feature>
<evidence type="ECO:0000313" key="8">
    <source>
        <dbReference type="EMBL" id="TYG74847.1"/>
    </source>
</evidence>
<accession>A0A5D2CYV7</accession>
<reference evidence="8 9" key="1">
    <citation type="submission" date="2019-06" db="EMBL/GenBank/DDBJ databases">
        <title>WGS assembly of Gossypium darwinii.</title>
        <authorList>
            <person name="Chen Z.J."/>
            <person name="Sreedasyam A."/>
            <person name="Ando A."/>
            <person name="Song Q."/>
            <person name="De L."/>
            <person name="Hulse-Kemp A."/>
            <person name="Ding M."/>
            <person name="Ye W."/>
            <person name="Kirkbride R."/>
            <person name="Jenkins J."/>
            <person name="Plott C."/>
            <person name="Lovell J."/>
            <person name="Lin Y.-M."/>
            <person name="Vaughn R."/>
            <person name="Liu B."/>
            <person name="Li W."/>
            <person name="Simpson S."/>
            <person name="Scheffler B."/>
            <person name="Saski C."/>
            <person name="Grover C."/>
            <person name="Hu G."/>
            <person name="Conover J."/>
            <person name="Carlson J."/>
            <person name="Shu S."/>
            <person name="Boston L."/>
            <person name="Williams M."/>
            <person name="Peterson D."/>
            <person name="Mcgee K."/>
            <person name="Jones D."/>
            <person name="Wendel J."/>
            <person name="Stelly D."/>
            <person name="Grimwood J."/>
            <person name="Schmutz J."/>
        </authorList>
    </citation>
    <scope>NUCLEOTIDE SEQUENCE [LARGE SCALE GENOMIC DNA]</scope>
    <source>
        <strain evidence="8">1808015.09</strain>
    </source>
</reference>
<comment type="similarity">
    <text evidence="3">Belongs to the bile acid:sodium symporter (BASS) (TC 2.A.28) family.</text>
</comment>
<dbReference type="InterPro" id="IPR002657">
    <property type="entry name" value="BilAc:Na_symport/Acr3"/>
</dbReference>
<evidence type="ECO:0000256" key="1">
    <source>
        <dbReference type="ARBA" id="ARBA00004119"/>
    </source>
</evidence>
<dbReference type="Proteomes" id="UP000323506">
    <property type="component" value="Chromosome D04"/>
</dbReference>
<keyword evidence="4 7" id="KW-0812">Transmembrane</keyword>
<proteinExistence type="inferred from homology"/>
<evidence type="ECO:0008006" key="10">
    <source>
        <dbReference type="Google" id="ProtNLM"/>
    </source>
</evidence>
<organism evidence="8 9">
    <name type="scientific">Gossypium darwinii</name>
    <name type="common">Darwin's cotton</name>
    <name type="synonym">Gossypium barbadense var. darwinii</name>
    <dbReference type="NCBI Taxonomy" id="34276"/>
    <lineage>
        <taxon>Eukaryota</taxon>
        <taxon>Viridiplantae</taxon>
        <taxon>Streptophyta</taxon>
        <taxon>Embryophyta</taxon>
        <taxon>Tracheophyta</taxon>
        <taxon>Spermatophyta</taxon>
        <taxon>Magnoliopsida</taxon>
        <taxon>eudicotyledons</taxon>
        <taxon>Gunneridae</taxon>
        <taxon>Pentapetalae</taxon>
        <taxon>rosids</taxon>
        <taxon>malvids</taxon>
        <taxon>Malvales</taxon>
        <taxon>Malvaceae</taxon>
        <taxon>Malvoideae</taxon>
        <taxon>Gossypium</taxon>
    </lineage>
</organism>
<dbReference type="GO" id="GO:0009941">
    <property type="term" value="C:chloroplast envelope"/>
    <property type="evidence" value="ECO:0007669"/>
    <property type="project" value="UniProtKB-SubCell"/>
</dbReference>
<dbReference type="Pfam" id="PF01758">
    <property type="entry name" value="SBF"/>
    <property type="match status" value="1"/>
</dbReference>
<dbReference type="InterPro" id="IPR004710">
    <property type="entry name" value="Bilac:Na_transpt"/>
</dbReference>
<dbReference type="AlphaFoldDB" id="A0A5D2CYV7"/>
<evidence type="ECO:0000256" key="4">
    <source>
        <dbReference type="ARBA" id="ARBA00022692"/>
    </source>
</evidence>
<evidence type="ECO:0000256" key="6">
    <source>
        <dbReference type="ARBA" id="ARBA00023136"/>
    </source>
</evidence>
<feature type="transmembrane region" description="Helical" evidence="7">
    <location>
        <begin position="343"/>
        <end position="364"/>
    </location>
</feature>
<evidence type="ECO:0000256" key="2">
    <source>
        <dbReference type="ARBA" id="ARBA00004141"/>
    </source>
</evidence>
<dbReference type="EMBL" id="CM017704">
    <property type="protein sequence ID" value="TYG74847.1"/>
    <property type="molecule type" value="Genomic_DNA"/>
</dbReference>
<feature type="transmembrane region" description="Helical" evidence="7">
    <location>
        <begin position="132"/>
        <end position="152"/>
    </location>
</feature>
<gene>
    <name evidence="8" type="ORF">ES288_D04G216300v1</name>
</gene>
<feature type="transmembrane region" description="Helical" evidence="7">
    <location>
        <begin position="309"/>
        <end position="331"/>
    </location>
</feature>
<dbReference type="GO" id="GO:0016020">
    <property type="term" value="C:membrane"/>
    <property type="evidence" value="ECO:0007669"/>
    <property type="project" value="UniProtKB-SubCell"/>
</dbReference>
<name>A0A5D2CYV7_GOSDA</name>
<feature type="transmembrane region" description="Helical" evidence="7">
    <location>
        <begin position="74"/>
        <end position="96"/>
    </location>
</feature>
<feature type="transmembrane region" description="Helical" evidence="7">
    <location>
        <begin position="256"/>
        <end position="276"/>
    </location>
</feature>
<evidence type="ECO:0000256" key="3">
    <source>
        <dbReference type="ARBA" id="ARBA00006528"/>
    </source>
</evidence>
<keyword evidence="5 7" id="KW-1133">Transmembrane helix</keyword>
<keyword evidence="9" id="KW-1185">Reference proteome</keyword>
<evidence type="ECO:0000256" key="7">
    <source>
        <dbReference type="SAM" id="Phobius"/>
    </source>
</evidence>
<feature type="transmembrane region" description="Helical" evidence="7">
    <location>
        <begin position="164"/>
        <end position="185"/>
    </location>
</feature>
<keyword evidence="6 7" id="KW-0472">Membrane</keyword>
<dbReference type="PANTHER" id="PTHR10361:SF66">
    <property type="entry name" value="OS12G0170300 PROTEIN"/>
    <property type="match status" value="1"/>
</dbReference>
<comment type="subcellular location">
    <subcellularLocation>
        <location evidence="2">Membrane</location>
        <topology evidence="2">Multi-pass membrane protein</topology>
    </subcellularLocation>
    <subcellularLocation>
        <location evidence="1">Plastid</location>
        <location evidence="1">Chloroplast envelope</location>
    </subcellularLocation>
</comment>
<dbReference type="Gene3D" id="1.20.1530.20">
    <property type="match status" value="1"/>
</dbReference>
<dbReference type="PANTHER" id="PTHR10361">
    <property type="entry name" value="SODIUM-BILE ACID COTRANSPORTER"/>
    <property type="match status" value="1"/>
</dbReference>
<dbReference type="InterPro" id="IPR038770">
    <property type="entry name" value="Na+/solute_symporter_sf"/>
</dbReference>